<comment type="caution">
    <text evidence="4">The sequence shown here is derived from an EMBL/GenBank/DDBJ whole genome shotgun (WGS) entry which is preliminary data.</text>
</comment>
<dbReference type="InterPro" id="IPR007110">
    <property type="entry name" value="Ig-like_dom"/>
</dbReference>
<name>A0A8T2MPE4_9TELE</name>
<dbReference type="OrthoDB" id="8947657at2759"/>
<sequence>MRDKEGGDWKTFNLSKKSVENTCPLEWKKMTSFVFFQCLSLLIPCAVGQAGVKVIQRPAVLILKPGQQADINCTQSTSNTYMYWYQQKSNGPLQFLFSTATSDDATEKGEGVPARFTVSRKSMEKTDLQISSVEAEDTAVYYCAEGQAGVEVTQSPAVLILKPGQSAGINCTQSTSYTNMYWYQQKSNGPLRFLFYTANSDQATQKGDEVPDRFTVSRKSVPKTDLQISGVEAEDTAVYYCAASPQ</sequence>
<dbReference type="SMART" id="SM00406">
    <property type="entry name" value="IGv"/>
    <property type="match status" value="2"/>
</dbReference>
<keyword evidence="5" id="KW-1185">Reference proteome</keyword>
<evidence type="ECO:0000313" key="4">
    <source>
        <dbReference type="EMBL" id="KAG9329915.1"/>
    </source>
</evidence>
<keyword evidence="2" id="KW-0391">Immunity</keyword>
<dbReference type="GO" id="GO:0005886">
    <property type="term" value="C:plasma membrane"/>
    <property type="evidence" value="ECO:0007669"/>
    <property type="project" value="TreeGrafter"/>
</dbReference>
<evidence type="ECO:0000256" key="2">
    <source>
        <dbReference type="ARBA" id="ARBA00022859"/>
    </source>
</evidence>
<dbReference type="SUPFAM" id="SSF48726">
    <property type="entry name" value="Immunoglobulin"/>
    <property type="match status" value="2"/>
</dbReference>
<keyword evidence="1" id="KW-0732">Signal</keyword>
<gene>
    <name evidence="4" type="ORF">JZ751_028606</name>
</gene>
<dbReference type="Pfam" id="PF07686">
    <property type="entry name" value="V-set"/>
    <property type="match status" value="2"/>
</dbReference>
<dbReference type="CDD" id="cd00099">
    <property type="entry name" value="IgV"/>
    <property type="match status" value="1"/>
</dbReference>
<dbReference type="GO" id="GO:0007166">
    <property type="term" value="P:cell surface receptor signaling pathway"/>
    <property type="evidence" value="ECO:0007669"/>
    <property type="project" value="TreeGrafter"/>
</dbReference>
<dbReference type="InterPro" id="IPR013783">
    <property type="entry name" value="Ig-like_fold"/>
</dbReference>
<evidence type="ECO:0000259" key="3">
    <source>
        <dbReference type="PROSITE" id="PS50835"/>
    </source>
</evidence>
<dbReference type="PROSITE" id="PS50835">
    <property type="entry name" value="IG_LIKE"/>
    <property type="match status" value="2"/>
</dbReference>
<evidence type="ECO:0000313" key="5">
    <source>
        <dbReference type="Proteomes" id="UP000824540"/>
    </source>
</evidence>
<dbReference type="Gene3D" id="2.60.40.10">
    <property type="entry name" value="Immunoglobulins"/>
    <property type="match status" value="2"/>
</dbReference>
<dbReference type="InterPro" id="IPR036179">
    <property type="entry name" value="Ig-like_dom_sf"/>
</dbReference>
<dbReference type="InterPro" id="IPR003599">
    <property type="entry name" value="Ig_sub"/>
</dbReference>
<feature type="domain" description="Ig-like" evidence="3">
    <location>
        <begin position="44"/>
        <end position="143"/>
    </location>
</feature>
<dbReference type="Proteomes" id="UP000824540">
    <property type="component" value="Unassembled WGS sequence"/>
</dbReference>
<dbReference type="GO" id="GO:0002376">
    <property type="term" value="P:immune system process"/>
    <property type="evidence" value="ECO:0007669"/>
    <property type="project" value="UniProtKB-KW"/>
</dbReference>
<dbReference type="InterPro" id="IPR050413">
    <property type="entry name" value="TCR_beta_variable"/>
</dbReference>
<evidence type="ECO:0000256" key="1">
    <source>
        <dbReference type="ARBA" id="ARBA00022729"/>
    </source>
</evidence>
<dbReference type="PANTHER" id="PTHR23268">
    <property type="entry name" value="T-CELL RECEPTOR BETA CHAIN"/>
    <property type="match status" value="1"/>
</dbReference>
<dbReference type="SMART" id="SM00409">
    <property type="entry name" value="IG"/>
    <property type="match status" value="2"/>
</dbReference>
<dbReference type="EMBL" id="JAFBMS010000844">
    <property type="protein sequence ID" value="KAG9329915.1"/>
    <property type="molecule type" value="Genomic_DNA"/>
</dbReference>
<dbReference type="AlphaFoldDB" id="A0A8T2MPE4"/>
<organism evidence="4 5">
    <name type="scientific">Albula glossodonta</name>
    <name type="common">roundjaw bonefish</name>
    <dbReference type="NCBI Taxonomy" id="121402"/>
    <lineage>
        <taxon>Eukaryota</taxon>
        <taxon>Metazoa</taxon>
        <taxon>Chordata</taxon>
        <taxon>Craniata</taxon>
        <taxon>Vertebrata</taxon>
        <taxon>Euteleostomi</taxon>
        <taxon>Actinopterygii</taxon>
        <taxon>Neopterygii</taxon>
        <taxon>Teleostei</taxon>
        <taxon>Albuliformes</taxon>
        <taxon>Albulidae</taxon>
        <taxon>Albula</taxon>
    </lineage>
</organism>
<proteinExistence type="predicted"/>
<feature type="domain" description="Ig-like" evidence="3">
    <location>
        <begin position="150"/>
        <end position="246"/>
    </location>
</feature>
<protein>
    <recommendedName>
        <fullName evidence="3">Ig-like domain-containing protein</fullName>
    </recommendedName>
</protein>
<dbReference type="InterPro" id="IPR013106">
    <property type="entry name" value="Ig_V-set"/>
</dbReference>
<reference evidence="4" key="1">
    <citation type="thesis" date="2021" institute="BYU ScholarsArchive" country="Provo, UT, USA">
        <title>Applications of and Algorithms for Genome Assembly and Genomic Analyses with an Emphasis on Marine Teleosts.</title>
        <authorList>
            <person name="Pickett B.D."/>
        </authorList>
    </citation>
    <scope>NUCLEOTIDE SEQUENCE</scope>
    <source>
        <strain evidence="4">HI-2016</strain>
    </source>
</reference>
<accession>A0A8T2MPE4</accession>